<dbReference type="Proteomes" id="UP001156666">
    <property type="component" value="Unassembled WGS sequence"/>
</dbReference>
<accession>A0AA37WEG1</accession>
<dbReference type="RefSeq" id="WP_235293831.1">
    <property type="nucleotide sequence ID" value="NZ_BSOH01000010.1"/>
</dbReference>
<proteinExistence type="predicted"/>
<comment type="caution">
    <text evidence="1">The sequence shown here is derived from an EMBL/GenBank/DDBJ whole genome shotgun (WGS) entry which is preliminary data.</text>
</comment>
<dbReference type="AlphaFoldDB" id="A0AA37WEG1"/>
<evidence type="ECO:0000313" key="1">
    <source>
        <dbReference type="EMBL" id="GLR17292.1"/>
    </source>
</evidence>
<keyword evidence="2" id="KW-1185">Reference proteome</keyword>
<name>A0AA37WEG1_9BACT</name>
<evidence type="ECO:0000313" key="2">
    <source>
        <dbReference type="Proteomes" id="UP001156666"/>
    </source>
</evidence>
<dbReference type="EMBL" id="BSOH01000010">
    <property type="protein sequence ID" value="GLR17292.1"/>
    <property type="molecule type" value="Genomic_DNA"/>
</dbReference>
<reference evidence="1" key="2">
    <citation type="submission" date="2023-01" db="EMBL/GenBank/DDBJ databases">
        <title>Draft genome sequence of Portibacter lacus strain NBRC 108769.</title>
        <authorList>
            <person name="Sun Q."/>
            <person name="Mori K."/>
        </authorList>
    </citation>
    <scope>NUCLEOTIDE SEQUENCE</scope>
    <source>
        <strain evidence="1">NBRC 108769</strain>
    </source>
</reference>
<gene>
    <name evidence="1" type="ORF">GCM10007940_19070</name>
</gene>
<protein>
    <submittedName>
        <fullName evidence="1">Uncharacterized protein</fullName>
    </submittedName>
</protein>
<organism evidence="1 2">
    <name type="scientific">Portibacter lacus</name>
    <dbReference type="NCBI Taxonomy" id="1099794"/>
    <lineage>
        <taxon>Bacteria</taxon>
        <taxon>Pseudomonadati</taxon>
        <taxon>Bacteroidota</taxon>
        <taxon>Saprospiria</taxon>
        <taxon>Saprospirales</taxon>
        <taxon>Haliscomenobacteraceae</taxon>
        <taxon>Portibacter</taxon>
    </lineage>
</organism>
<sequence length="71" mass="7706">MEGDTYFRVFDLVNFGIVNDFDISSIDIGLEISTGINGAQDINLNLYTVSGNLSLANLTPIHNETVAISNQ</sequence>
<reference evidence="1" key="1">
    <citation type="journal article" date="2014" name="Int. J. Syst. Evol. Microbiol.">
        <title>Complete genome sequence of Corynebacterium casei LMG S-19264T (=DSM 44701T), isolated from a smear-ripened cheese.</title>
        <authorList>
            <consortium name="US DOE Joint Genome Institute (JGI-PGF)"/>
            <person name="Walter F."/>
            <person name="Albersmeier A."/>
            <person name="Kalinowski J."/>
            <person name="Ruckert C."/>
        </authorList>
    </citation>
    <scope>NUCLEOTIDE SEQUENCE</scope>
    <source>
        <strain evidence="1">NBRC 108769</strain>
    </source>
</reference>